<organism evidence="1 2">
    <name type="scientific">Pseudomonas lundensis</name>
    <dbReference type="NCBI Taxonomy" id="86185"/>
    <lineage>
        <taxon>Bacteria</taxon>
        <taxon>Pseudomonadati</taxon>
        <taxon>Pseudomonadota</taxon>
        <taxon>Gammaproteobacteria</taxon>
        <taxon>Pseudomonadales</taxon>
        <taxon>Pseudomonadaceae</taxon>
        <taxon>Pseudomonas</taxon>
    </lineage>
</organism>
<dbReference type="EMBL" id="NQKI01000019">
    <property type="protein sequence ID" value="OZY58966.1"/>
    <property type="molecule type" value="Genomic_DNA"/>
</dbReference>
<dbReference type="AlphaFoldDB" id="A0A266N939"/>
<protein>
    <submittedName>
        <fullName evidence="1">Uncharacterized protein</fullName>
    </submittedName>
</protein>
<reference evidence="1 2" key="1">
    <citation type="submission" date="2017-08" db="EMBL/GenBank/DDBJ databases">
        <title>Genomic and metabolic characterisation of spoilage-associated Pseudomonas species.</title>
        <authorList>
            <person name="Stanborough T."/>
            <person name="Fegan N."/>
            <person name="Powell S.M."/>
            <person name="Singh T."/>
            <person name="Tamplin M.L."/>
            <person name="Chandry P.S."/>
        </authorList>
    </citation>
    <scope>NUCLEOTIDE SEQUENCE [LARGE SCALE GENOMIC DNA]</scope>
    <source>
        <strain evidence="1 2">L1802</strain>
    </source>
</reference>
<comment type="caution">
    <text evidence="1">The sequence shown here is derived from an EMBL/GenBank/DDBJ whole genome shotgun (WGS) entry which is preliminary data.</text>
</comment>
<accession>A0A266N939</accession>
<dbReference type="Proteomes" id="UP000215788">
    <property type="component" value="Unassembled WGS sequence"/>
</dbReference>
<evidence type="ECO:0000313" key="1">
    <source>
        <dbReference type="EMBL" id="OZY58966.1"/>
    </source>
</evidence>
<name>A0A266N939_9PSED</name>
<sequence>MKGIYQALLTAAVYGFCTGYFSQFFFADATKCPDFQVDLGEAAAGRGFDWADFFCVGPGEERARCAAVGRGQAFPIRGTKPG</sequence>
<evidence type="ECO:0000313" key="2">
    <source>
        <dbReference type="Proteomes" id="UP000215788"/>
    </source>
</evidence>
<gene>
    <name evidence="1" type="ORF">CJF39_13020</name>
</gene>
<proteinExistence type="predicted"/>